<proteinExistence type="inferred from homology"/>
<reference evidence="5 6" key="1">
    <citation type="submission" date="2017-12" db="EMBL/GenBank/DDBJ databases">
        <title>Hemimetabolous genomes reveal molecular basis of termite eusociality.</title>
        <authorList>
            <person name="Harrison M.C."/>
            <person name="Jongepier E."/>
            <person name="Robertson H.M."/>
            <person name="Arning N."/>
            <person name="Bitard-Feildel T."/>
            <person name="Chao H."/>
            <person name="Childers C.P."/>
            <person name="Dinh H."/>
            <person name="Doddapaneni H."/>
            <person name="Dugan S."/>
            <person name="Gowin J."/>
            <person name="Greiner C."/>
            <person name="Han Y."/>
            <person name="Hu H."/>
            <person name="Hughes D.S.T."/>
            <person name="Huylmans A.-K."/>
            <person name="Kemena C."/>
            <person name="Kremer L.P.M."/>
            <person name="Lee S.L."/>
            <person name="Lopez-Ezquerra A."/>
            <person name="Mallet L."/>
            <person name="Monroy-Kuhn J.M."/>
            <person name="Moser A."/>
            <person name="Murali S.C."/>
            <person name="Muzny D.M."/>
            <person name="Otani S."/>
            <person name="Piulachs M.-D."/>
            <person name="Poelchau M."/>
            <person name="Qu J."/>
            <person name="Schaub F."/>
            <person name="Wada-Katsumata A."/>
            <person name="Worley K.C."/>
            <person name="Xie Q."/>
            <person name="Ylla G."/>
            <person name="Poulsen M."/>
            <person name="Gibbs R.A."/>
            <person name="Schal C."/>
            <person name="Richards S."/>
            <person name="Belles X."/>
            <person name="Korb J."/>
            <person name="Bornberg-Bauer E."/>
        </authorList>
    </citation>
    <scope>NUCLEOTIDE SEQUENCE [LARGE SCALE GENOMIC DNA]</scope>
    <source>
        <tissue evidence="5">Whole body</tissue>
    </source>
</reference>
<dbReference type="EMBL" id="NEVH01021937">
    <property type="protein sequence ID" value="PNF19206.1"/>
    <property type="molecule type" value="Genomic_DNA"/>
</dbReference>
<evidence type="ECO:0000256" key="2">
    <source>
        <dbReference type="PIRSR" id="PIRSR601952-2"/>
    </source>
</evidence>
<dbReference type="PANTHER" id="PTHR11596:SF91">
    <property type="entry name" value="ALKALINE PHOSPHATASE-RELATED"/>
    <property type="match status" value="1"/>
</dbReference>
<keyword evidence="2" id="KW-0460">Magnesium</keyword>
<protein>
    <recommendedName>
        <fullName evidence="1">alkaline phosphatase</fullName>
        <ecNumber evidence="1">3.1.3.1</ecNumber>
    </recommendedName>
</protein>
<dbReference type="GO" id="GO:0004035">
    <property type="term" value="F:alkaline phosphatase activity"/>
    <property type="evidence" value="ECO:0007669"/>
    <property type="project" value="UniProtKB-EC"/>
</dbReference>
<feature type="binding site" evidence="2">
    <location>
        <position position="142"/>
    </location>
    <ligand>
        <name>Mg(2+)</name>
        <dbReference type="ChEBI" id="CHEBI:18420"/>
    </ligand>
</feature>
<evidence type="ECO:0000256" key="4">
    <source>
        <dbReference type="SAM" id="Phobius"/>
    </source>
</evidence>
<dbReference type="InterPro" id="IPR001952">
    <property type="entry name" value="Alkaline_phosphatase"/>
</dbReference>
<name>A0A2J7PSB6_9NEOP</name>
<dbReference type="Pfam" id="PF00245">
    <property type="entry name" value="Alk_phosphatase"/>
    <property type="match status" value="2"/>
</dbReference>
<evidence type="ECO:0000313" key="6">
    <source>
        <dbReference type="Proteomes" id="UP000235965"/>
    </source>
</evidence>
<dbReference type="InterPro" id="IPR017850">
    <property type="entry name" value="Alkaline_phosphatase_core_sf"/>
</dbReference>
<dbReference type="Gene3D" id="3.40.720.10">
    <property type="entry name" value="Alkaline Phosphatase, subunit A"/>
    <property type="match status" value="2"/>
</dbReference>
<keyword evidence="2" id="KW-0479">Metal-binding</keyword>
<dbReference type="SMART" id="SM00098">
    <property type="entry name" value="alkPPc"/>
    <property type="match status" value="1"/>
</dbReference>
<dbReference type="Proteomes" id="UP000235965">
    <property type="component" value="Unassembled WGS sequence"/>
</dbReference>
<keyword evidence="4" id="KW-0812">Transmembrane</keyword>
<evidence type="ECO:0000256" key="3">
    <source>
        <dbReference type="RuleBase" id="RU003946"/>
    </source>
</evidence>
<dbReference type="GO" id="GO:0046872">
    <property type="term" value="F:metal ion binding"/>
    <property type="evidence" value="ECO:0007669"/>
    <property type="project" value="UniProtKB-KW"/>
</dbReference>
<accession>A0A2J7PSB6</accession>
<dbReference type="AlphaFoldDB" id="A0A2J7PSB6"/>
<organism evidence="5 6">
    <name type="scientific">Cryptotermes secundus</name>
    <dbReference type="NCBI Taxonomy" id="105785"/>
    <lineage>
        <taxon>Eukaryota</taxon>
        <taxon>Metazoa</taxon>
        <taxon>Ecdysozoa</taxon>
        <taxon>Arthropoda</taxon>
        <taxon>Hexapoda</taxon>
        <taxon>Insecta</taxon>
        <taxon>Pterygota</taxon>
        <taxon>Neoptera</taxon>
        <taxon>Polyneoptera</taxon>
        <taxon>Dictyoptera</taxon>
        <taxon>Blattodea</taxon>
        <taxon>Blattoidea</taxon>
        <taxon>Termitoidae</taxon>
        <taxon>Kalotermitidae</taxon>
        <taxon>Cryptotermitinae</taxon>
        <taxon>Cryptotermes</taxon>
    </lineage>
</organism>
<comment type="cofactor">
    <cofactor evidence="2">
        <name>Mg(2+)</name>
        <dbReference type="ChEBI" id="CHEBI:18420"/>
    </cofactor>
    <text evidence="2">Binds 1 Mg(2+) ion.</text>
</comment>
<keyword evidence="4" id="KW-0472">Membrane</keyword>
<dbReference type="PANTHER" id="PTHR11596">
    <property type="entry name" value="ALKALINE PHOSPHATASE"/>
    <property type="match status" value="1"/>
</dbReference>
<dbReference type="PRINTS" id="PR00113">
    <property type="entry name" value="ALKPHPHTASE"/>
</dbReference>
<dbReference type="OrthoDB" id="5818554at2759"/>
<comment type="similarity">
    <text evidence="3">Belongs to the alkaline phosphatase family.</text>
</comment>
<keyword evidence="6" id="KW-1185">Reference proteome</keyword>
<feature type="transmembrane region" description="Helical" evidence="4">
    <location>
        <begin position="282"/>
        <end position="302"/>
    </location>
</feature>
<evidence type="ECO:0000313" key="5">
    <source>
        <dbReference type="EMBL" id="PNF19206.1"/>
    </source>
</evidence>
<comment type="caution">
    <text evidence="5">The sequence shown here is derived from an EMBL/GenBank/DDBJ whole genome shotgun (WGS) entry which is preliminary data.</text>
</comment>
<keyword evidence="4" id="KW-1133">Transmembrane helix</keyword>
<sequence length="303" mass="33644">MPPASRRTCKDIARQLVEDQPGRSINVLLGGGRRHWVSAMTRDPEEPQKEGRRLDGRNLVEDWLRDKKGRGLKAQYIWNKRQLQQVDVRTLDHLLGIFAFSHLEFEADGSAGPSGDPTLLEMTRIAVQLLLKNPRGFFLFIEGLDNKLSDVDGKPYSTLLYGNGPGYSVPRSVPHGNYRDVVQAAAIPRTWSTHGGEDVPVFAVGPLSSLLFSGTFDQSYIPHAIAYVACLGEYAKRCTTGGKMSKQSCSDVPSLSAVMADDSSSMNQSYMLKKQISEKNNYLVNQPMHFTGILLFVMIVLLI</sequence>
<evidence type="ECO:0000256" key="1">
    <source>
        <dbReference type="ARBA" id="ARBA00012647"/>
    </source>
</evidence>
<gene>
    <name evidence="5" type="ORF">B7P43_G09519</name>
</gene>
<dbReference type="SUPFAM" id="SSF53649">
    <property type="entry name" value="Alkaline phosphatase-like"/>
    <property type="match status" value="1"/>
</dbReference>
<dbReference type="EC" id="3.1.3.1" evidence="1"/>